<dbReference type="InterPro" id="IPR000866">
    <property type="entry name" value="AhpC/TSA"/>
</dbReference>
<keyword evidence="1" id="KW-0812">Transmembrane</keyword>
<sequence length="200" mass="23169">MMGVFPVLRYNKTVRIKPIIYILFVLFCCLYAYSNYLSKNFNIKFKSTKTEIINLEQNDLITISQNKFKSLLSEKNKTKLVLIYAAWCRFCRDEIAILSNILPNYHDKNLSVVLISLDNDKKTLLNLLNKYNIGNLTKPYLADSTLKEVIYFLLGNYKIKYSGTIPVLAVIDTDGNVYQGQRYKNPDTLNKLLQLTLNQT</sequence>
<comment type="caution">
    <text evidence="3">The sequence shown here is derived from an EMBL/GenBank/DDBJ whole genome shotgun (WGS) entry which is preliminary data.</text>
</comment>
<protein>
    <recommendedName>
        <fullName evidence="2">Thioredoxin domain-containing protein</fullName>
    </recommendedName>
</protein>
<keyword evidence="1" id="KW-0472">Membrane</keyword>
<evidence type="ECO:0000313" key="3">
    <source>
        <dbReference type="EMBL" id="CAK8163474.1"/>
    </source>
</evidence>
<proteinExistence type="predicted"/>
<dbReference type="Gene3D" id="3.40.30.10">
    <property type="entry name" value="Glutaredoxin"/>
    <property type="match status" value="1"/>
</dbReference>
<keyword evidence="1" id="KW-1133">Transmembrane helix</keyword>
<feature type="transmembrane region" description="Helical" evidence="1">
    <location>
        <begin position="20"/>
        <end position="37"/>
    </location>
</feature>
<accession>A0ABM9N923</accession>
<dbReference type="InterPro" id="IPR013766">
    <property type="entry name" value="Thioredoxin_domain"/>
</dbReference>
<dbReference type="SUPFAM" id="SSF52833">
    <property type="entry name" value="Thioredoxin-like"/>
    <property type="match status" value="1"/>
</dbReference>
<dbReference type="Pfam" id="PF00578">
    <property type="entry name" value="AhpC-TSA"/>
    <property type="match status" value="1"/>
</dbReference>
<organism evidence="3 4">
    <name type="scientific">Candidatus Xenohaliotis californiensis</name>
    <dbReference type="NCBI Taxonomy" id="84677"/>
    <lineage>
        <taxon>Bacteria</taxon>
        <taxon>Pseudomonadati</taxon>
        <taxon>Pseudomonadota</taxon>
        <taxon>Alphaproteobacteria</taxon>
        <taxon>Rickettsiales</taxon>
        <taxon>Anaplasmataceae</taxon>
        <taxon>Candidatus Xenohaliotis</taxon>
    </lineage>
</organism>
<keyword evidence="4" id="KW-1185">Reference proteome</keyword>
<evidence type="ECO:0000259" key="2">
    <source>
        <dbReference type="PROSITE" id="PS51352"/>
    </source>
</evidence>
<dbReference type="EMBL" id="CAWVOK010000032">
    <property type="protein sequence ID" value="CAK8163474.1"/>
    <property type="molecule type" value="Genomic_DNA"/>
</dbReference>
<reference evidence="3 4" key="1">
    <citation type="submission" date="2024-01" db="EMBL/GenBank/DDBJ databases">
        <authorList>
            <person name="Kunselman E."/>
        </authorList>
    </citation>
    <scope>NUCLEOTIDE SEQUENCE [LARGE SCALE GENOMIC DNA]</scope>
    <source>
        <strain evidence="3">2 abalone samples</strain>
    </source>
</reference>
<dbReference type="InterPro" id="IPR036249">
    <property type="entry name" value="Thioredoxin-like_sf"/>
</dbReference>
<dbReference type="RefSeq" id="WP_338364701.1">
    <property type="nucleotide sequence ID" value="NZ_CAWVOK010000032.1"/>
</dbReference>
<dbReference type="PROSITE" id="PS51352">
    <property type="entry name" value="THIOREDOXIN_2"/>
    <property type="match status" value="1"/>
</dbReference>
<name>A0ABM9N923_9RICK</name>
<evidence type="ECO:0000313" key="4">
    <source>
        <dbReference type="Proteomes" id="UP001314181"/>
    </source>
</evidence>
<dbReference type="Proteomes" id="UP001314181">
    <property type="component" value="Unassembled WGS sequence"/>
</dbReference>
<evidence type="ECO:0000256" key="1">
    <source>
        <dbReference type="SAM" id="Phobius"/>
    </source>
</evidence>
<feature type="domain" description="Thioredoxin" evidence="2">
    <location>
        <begin position="46"/>
        <end position="198"/>
    </location>
</feature>
<gene>
    <name evidence="3" type="ORF">CAXC1_60012</name>
</gene>